<comment type="similarity">
    <text evidence="3 6">Belongs to the DHNA family.</text>
</comment>
<dbReference type="InterPro" id="IPR006157">
    <property type="entry name" value="FolB_dom"/>
</dbReference>
<comment type="caution">
    <text evidence="8">The sequence shown here is derived from an EMBL/GenBank/DDBJ whole genome shotgun (WGS) entry which is preliminary data.</text>
</comment>
<dbReference type="NCBIfam" id="TIGR00525">
    <property type="entry name" value="folB"/>
    <property type="match status" value="1"/>
</dbReference>
<feature type="domain" description="Dihydroneopterin aldolase/epimerase" evidence="7">
    <location>
        <begin position="5"/>
        <end position="118"/>
    </location>
</feature>
<dbReference type="Pfam" id="PF02152">
    <property type="entry name" value="FolB"/>
    <property type="match status" value="1"/>
</dbReference>
<reference evidence="8 9" key="1">
    <citation type="submission" date="2019-02" db="EMBL/GenBank/DDBJ databases">
        <title>Sequencing the genomes of 1000 actinobacteria strains.</title>
        <authorList>
            <person name="Klenk H.-P."/>
        </authorList>
    </citation>
    <scope>NUCLEOTIDE SEQUENCE [LARGE SCALE GENOMIC DNA]</scope>
    <source>
        <strain evidence="8 9">DSM 17364</strain>
    </source>
</reference>
<dbReference type="PANTHER" id="PTHR42844:SF1">
    <property type="entry name" value="DIHYDRONEOPTERIN ALDOLASE 1-RELATED"/>
    <property type="match status" value="1"/>
</dbReference>
<protein>
    <recommendedName>
        <fullName evidence="6">7,8-dihydroneopterin aldolase</fullName>
        <ecNumber evidence="6">4.1.2.25</ecNumber>
    </recommendedName>
</protein>
<name>A0A4Q8AG97_9MICC</name>
<evidence type="ECO:0000256" key="5">
    <source>
        <dbReference type="ARBA" id="ARBA00023239"/>
    </source>
</evidence>
<dbReference type="SMART" id="SM00905">
    <property type="entry name" value="FolB"/>
    <property type="match status" value="1"/>
</dbReference>
<sequence>MADRIALTGITATGHHGVFEHEKRDGQPFVVDIVLHTDIRPAAASDDLTLTTHYGELAELVTEHIASGPFDLIETLTENIAAAVLAGFELVDAVDVTVHKPKAPIEVPFGDVAITIHRERGRS</sequence>
<dbReference type="SUPFAM" id="SSF55620">
    <property type="entry name" value="Tetrahydrobiopterin biosynthesis enzymes-like"/>
    <property type="match status" value="1"/>
</dbReference>
<dbReference type="RefSeq" id="WP_102159249.1">
    <property type="nucleotide sequence ID" value="NZ_PGGT01000034.1"/>
</dbReference>
<organism evidence="8 9">
    <name type="scientific">Zhihengliuella halotolerans</name>
    <dbReference type="NCBI Taxonomy" id="370736"/>
    <lineage>
        <taxon>Bacteria</taxon>
        <taxon>Bacillati</taxon>
        <taxon>Actinomycetota</taxon>
        <taxon>Actinomycetes</taxon>
        <taxon>Micrococcales</taxon>
        <taxon>Micrococcaceae</taxon>
        <taxon>Zhihengliuella</taxon>
    </lineage>
</organism>
<evidence type="ECO:0000313" key="8">
    <source>
        <dbReference type="EMBL" id="RZU63294.1"/>
    </source>
</evidence>
<comment type="function">
    <text evidence="6">Catalyzes the conversion of 7,8-dihydroneopterin to 6-hydroxymethyl-7,8-dihydropterin.</text>
</comment>
<evidence type="ECO:0000256" key="1">
    <source>
        <dbReference type="ARBA" id="ARBA00001353"/>
    </source>
</evidence>
<dbReference type="AlphaFoldDB" id="A0A4Q8AG97"/>
<keyword evidence="5 6" id="KW-0456">Lyase</keyword>
<keyword evidence="4 6" id="KW-0289">Folate biosynthesis</keyword>
<dbReference type="UniPathway" id="UPA00077">
    <property type="reaction ID" value="UER00154"/>
</dbReference>
<evidence type="ECO:0000259" key="7">
    <source>
        <dbReference type="SMART" id="SM00905"/>
    </source>
</evidence>
<evidence type="ECO:0000313" key="9">
    <source>
        <dbReference type="Proteomes" id="UP000292685"/>
    </source>
</evidence>
<evidence type="ECO:0000256" key="6">
    <source>
        <dbReference type="RuleBase" id="RU362079"/>
    </source>
</evidence>
<dbReference type="NCBIfam" id="TIGR00526">
    <property type="entry name" value="folB_dom"/>
    <property type="match status" value="1"/>
</dbReference>
<evidence type="ECO:0000256" key="4">
    <source>
        <dbReference type="ARBA" id="ARBA00022909"/>
    </source>
</evidence>
<dbReference type="EMBL" id="SHLA01000001">
    <property type="protein sequence ID" value="RZU63294.1"/>
    <property type="molecule type" value="Genomic_DNA"/>
</dbReference>
<dbReference type="GO" id="GO:0046654">
    <property type="term" value="P:tetrahydrofolate biosynthetic process"/>
    <property type="evidence" value="ECO:0007669"/>
    <property type="project" value="UniProtKB-UniRule"/>
</dbReference>
<comment type="pathway">
    <text evidence="2 6">Cofactor biosynthesis; tetrahydrofolate biosynthesis; 2-amino-4-hydroxy-6-hydroxymethyl-7,8-dihydropteridine diphosphate from 7,8-dihydroneopterin triphosphate: step 3/4.</text>
</comment>
<evidence type="ECO:0000256" key="2">
    <source>
        <dbReference type="ARBA" id="ARBA00005013"/>
    </source>
</evidence>
<comment type="catalytic activity">
    <reaction evidence="1 6">
        <text>7,8-dihydroneopterin = 6-hydroxymethyl-7,8-dihydropterin + glycolaldehyde</text>
        <dbReference type="Rhea" id="RHEA:10540"/>
        <dbReference type="ChEBI" id="CHEBI:17001"/>
        <dbReference type="ChEBI" id="CHEBI:17071"/>
        <dbReference type="ChEBI" id="CHEBI:44841"/>
        <dbReference type="EC" id="4.1.2.25"/>
    </reaction>
</comment>
<dbReference type="InterPro" id="IPR006156">
    <property type="entry name" value="Dihydroneopterin_aldolase"/>
</dbReference>
<dbReference type="FunFam" id="3.30.1130.10:FF:000003">
    <property type="entry name" value="7,8-dihydroneopterin aldolase"/>
    <property type="match status" value="1"/>
</dbReference>
<dbReference type="GO" id="GO:0046656">
    <property type="term" value="P:folic acid biosynthetic process"/>
    <property type="evidence" value="ECO:0007669"/>
    <property type="project" value="UniProtKB-UniRule"/>
</dbReference>
<dbReference type="PANTHER" id="PTHR42844">
    <property type="entry name" value="DIHYDRONEOPTERIN ALDOLASE 1-RELATED"/>
    <property type="match status" value="1"/>
</dbReference>
<gene>
    <name evidence="8" type="ORF">EV380_2906</name>
</gene>
<dbReference type="EC" id="4.1.2.25" evidence="6"/>
<accession>A0A4Q8AG97</accession>
<evidence type="ECO:0000256" key="3">
    <source>
        <dbReference type="ARBA" id="ARBA00005708"/>
    </source>
</evidence>
<dbReference type="Gene3D" id="3.30.1130.10">
    <property type="match status" value="1"/>
</dbReference>
<dbReference type="GO" id="GO:0005737">
    <property type="term" value="C:cytoplasm"/>
    <property type="evidence" value="ECO:0007669"/>
    <property type="project" value="TreeGrafter"/>
</dbReference>
<proteinExistence type="inferred from homology"/>
<dbReference type="GO" id="GO:0004150">
    <property type="term" value="F:dihydroneopterin aldolase activity"/>
    <property type="evidence" value="ECO:0007669"/>
    <property type="project" value="UniProtKB-UniRule"/>
</dbReference>
<dbReference type="InterPro" id="IPR043133">
    <property type="entry name" value="GTP-CH-I_C/QueF"/>
</dbReference>
<dbReference type="Proteomes" id="UP000292685">
    <property type="component" value="Unassembled WGS sequence"/>
</dbReference>
<keyword evidence="9" id="KW-1185">Reference proteome</keyword>
<dbReference type="CDD" id="cd00534">
    <property type="entry name" value="DHNA_DHNTPE"/>
    <property type="match status" value="1"/>
</dbReference>